<gene>
    <name evidence="1" type="ordered locus">VCM66_2026</name>
</gene>
<dbReference type="HOGENOM" id="CLU_3206683_0_0_6"/>
<evidence type="ECO:0000313" key="1">
    <source>
        <dbReference type="EMBL" id="ACP06328.1"/>
    </source>
</evidence>
<dbReference type="KEGG" id="vcm:VCM66_2026"/>
<proteinExistence type="predicted"/>
<organism evidence="1 2">
    <name type="scientific">Vibrio cholerae serotype O1 (strain M66-2)</name>
    <dbReference type="NCBI Taxonomy" id="579112"/>
    <lineage>
        <taxon>Bacteria</taxon>
        <taxon>Pseudomonadati</taxon>
        <taxon>Pseudomonadota</taxon>
        <taxon>Gammaproteobacteria</taxon>
        <taxon>Vibrionales</taxon>
        <taxon>Vibrionaceae</taxon>
        <taxon>Vibrio</taxon>
    </lineage>
</organism>
<reference evidence="1 2" key="1">
    <citation type="journal article" date="2008" name="PLoS ONE">
        <title>A recalibrated molecular clock and independent origins for the cholera pandemic clones.</title>
        <authorList>
            <person name="Feng L."/>
            <person name="Reeves P.R."/>
            <person name="Lan R."/>
            <person name="Ren Y."/>
            <person name="Gao C."/>
            <person name="Zhou Z."/>
            <person name="Ren Y."/>
            <person name="Cheng J."/>
            <person name="Wang W."/>
            <person name="Wang J."/>
            <person name="Qian W."/>
            <person name="Li D."/>
            <person name="Wang L."/>
        </authorList>
    </citation>
    <scope>NUCLEOTIDE SEQUENCE [LARGE SCALE GENOMIC DNA]</scope>
    <source>
        <strain evidence="1 2">M66-2</strain>
    </source>
</reference>
<name>C3LP52_VIBCM</name>
<protein>
    <submittedName>
        <fullName evidence="1">Uncharacterized protein</fullName>
    </submittedName>
</protein>
<accession>C3LP52</accession>
<evidence type="ECO:0000313" key="2">
    <source>
        <dbReference type="Proteomes" id="UP000001217"/>
    </source>
</evidence>
<dbReference type="AlphaFoldDB" id="C3LP52"/>
<dbReference type="EMBL" id="CP001233">
    <property type="protein sequence ID" value="ACP06328.1"/>
    <property type="molecule type" value="Genomic_DNA"/>
</dbReference>
<dbReference type="Proteomes" id="UP000001217">
    <property type="component" value="Chromosome I"/>
</dbReference>
<sequence length="45" mass="5437">MPKWHELNKFKSFYAGNRPEYNVTQFPFYLGNLNAKRYAYFSVQA</sequence>